<dbReference type="InterPro" id="IPR000477">
    <property type="entry name" value="RT_dom"/>
</dbReference>
<evidence type="ECO:0000313" key="3">
    <source>
        <dbReference type="Proteomes" id="UP001162029"/>
    </source>
</evidence>
<dbReference type="SUPFAM" id="SSF56672">
    <property type="entry name" value="DNA/RNA polymerases"/>
    <property type="match status" value="1"/>
</dbReference>
<protein>
    <recommendedName>
        <fullName evidence="1">Reverse transcriptase domain-containing protein</fullName>
    </recommendedName>
</protein>
<dbReference type="Proteomes" id="UP001162029">
    <property type="component" value="Unassembled WGS sequence"/>
</dbReference>
<sequence>MVEEDYTAEKAADAWDKLKHKIVLGILRHKKAAKVSLKNTYRKKMKRLYRRYDQQMDREAVAVREGRDQLQGKTFTDLLHVISETKRNWLRSRQRRLFRSHTWRRGQTTKAMFQRISCRFGDNVIPTLRPAEGNPKRGVFEKAEILADAWSPILQGSATRAGKAIVVEWMPAGSTDDVSDLETQTLFTTETLDAAFKACKSGKACGPDRLGNDWYIHYSHELILLMLKLFRLWYNAHVCPSSFVETDVFCLKKKGNGSNPLNYRPLSLLNTDYKLFTRVIATAFRRTLDSRVHPHQHGFVPTRDIHAVLDYFMAAQATVPQSPELRDAVVLLLDFAKAYDTLDREFLYAVLSRHGYPPHLVEVIRTLHTGTSGRFLANG</sequence>
<gene>
    <name evidence="2" type="ORF">PDE001_LOCUS3119</name>
</gene>
<proteinExistence type="predicted"/>
<dbReference type="PANTHER" id="PTHR19446">
    <property type="entry name" value="REVERSE TRANSCRIPTASES"/>
    <property type="match status" value="1"/>
</dbReference>
<evidence type="ECO:0000313" key="2">
    <source>
        <dbReference type="EMBL" id="CAI5724392.1"/>
    </source>
</evidence>
<feature type="domain" description="Reverse transcriptase" evidence="1">
    <location>
        <begin position="232"/>
        <end position="379"/>
    </location>
</feature>
<evidence type="ECO:0000259" key="1">
    <source>
        <dbReference type="PROSITE" id="PS50878"/>
    </source>
</evidence>
<dbReference type="PROSITE" id="PS50878">
    <property type="entry name" value="RT_POL"/>
    <property type="match status" value="1"/>
</dbReference>
<keyword evidence="3" id="KW-1185">Reference proteome</keyword>
<reference evidence="2" key="1">
    <citation type="submission" date="2022-12" db="EMBL/GenBank/DDBJ databases">
        <authorList>
            <person name="Webb A."/>
        </authorList>
    </citation>
    <scope>NUCLEOTIDE SEQUENCE</scope>
    <source>
        <strain evidence="2">Pd1</strain>
    </source>
</reference>
<organism evidence="2 3">
    <name type="scientific">Peronospora destructor</name>
    <dbReference type="NCBI Taxonomy" id="86335"/>
    <lineage>
        <taxon>Eukaryota</taxon>
        <taxon>Sar</taxon>
        <taxon>Stramenopiles</taxon>
        <taxon>Oomycota</taxon>
        <taxon>Peronosporomycetes</taxon>
        <taxon>Peronosporales</taxon>
        <taxon>Peronosporaceae</taxon>
        <taxon>Peronospora</taxon>
    </lineage>
</organism>
<accession>A0AAV0TQW8</accession>
<comment type="caution">
    <text evidence="2">The sequence shown here is derived from an EMBL/GenBank/DDBJ whole genome shotgun (WGS) entry which is preliminary data.</text>
</comment>
<dbReference type="AlphaFoldDB" id="A0AAV0TQW8"/>
<name>A0AAV0TQW8_9STRA</name>
<dbReference type="Pfam" id="PF00078">
    <property type="entry name" value="RVT_1"/>
    <property type="match status" value="1"/>
</dbReference>
<dbReference type="EMBL" id="CANTFM010000532">
    <property type="protein sequence ID" value="CAI5724392.1"/>
    <property type="molecule type" value="Genomic_DNA"/>
</dbReference>
<dbReference type="InterPro" id="IPR043502">
    <property type="entry name" value="DNA/RNA_pol_sf"/>
</dbReference>